<keyword evidence="3" id="KW-1185">Reference proteome</keyword>
<dbReference type="OrthoDB" id="25744at2"/>
<reference evidence="2 3" key="1">
    <citation type="journal article" date="2012" name="J. Bacteriol.">
        <title>Complete genome sequences of Desulfosporosinus orientis DSM765T, Desulfosporosinus youngiae DSM17734T, Desulfosporosinus meridiei DSM13257T, and Desulfosporosinus acidiphilus DSM22704T.</title>
        <authorList>
            <person name="Pester M."/>
            <person name="Brambilla E."/>
            <person name="Alazard D."/>
            <person name="Rattei T."/>
            <person name="Weinmaier T."/>
            <person name="Han J."/>
            <person name="Lucas S."/>
            <person name="Lapidus A."/>
            <person name="Cheng J.F."/>
            <person name="Goodwin L."/>
            <person name="Pitluck S."/>
            <person name="Peters L."/>
            <person name="Ovchinnikova G."/>
            <person name="Teshima H."/>
            <person name="Detter J.C."/>
            <person name="Han C.S."/>
            <person name="Tapia R."/>
            <person name="Land M.L."/>
            <person name="Hauser L."/>
            <person name="Kyrpides N.C."/>
            <person name="Ivanova N.N."/>
            <person name="Pagani I."/>
            <person name="Huntmann M."/>
            <person name="Wei C.L."/>
            <person name="Davenport K.W."/>
            <person name="Daligault H."/>
            <person name="Chain P.S."/>
            <person name="Chen A."/>
            <person name="Mavromatis K."/>
            <person name="Markowitz V."/>
            <person name="Szeto E."/>
            <person name="Mikhailova N."/>
            <person name="Pati A."/>
            <person name="Wagner M."/>
            <person name="Woyke T."/>
            <person name="Ollivier B."/>
            <person name="Klenk H.P."/>
            <person name="Spring S."/>
            <person name="Loy A."/>
        </authorList>
    </citation>
    <scope>NUCLEOTIDE SEQUENCE [LARGE SCALE GENOMIC DNA]</scope>
    <source>
        <strain evidence="3">ATCC BAA-275 / DSM 13257 / NCIMB 13706 / S10</strain>
    </source>
</reference>
<dbReference type="InterPro" id="IPR014710">
    <property type="entry name" value="RmlC-like_jellyroll"/>
</dbReference>
<dbReference type="RefSeq" id="WP_014903872.1">
    <property type="nucleotide sequence ID" value="NC_018515.1"/>
</dbReference>
<dbReference type="AlphaFoldDB" id="J7J1W8"/>
<dbReference type="EMBL" id="CP003629">
    <property type="protein sequence ID" value="AFQ44961.1"/>
    <property type="molecule type" value="Genomic_DNA"/>
</dbReference>
<reference evidence="3" key="2">
    <citation type="submission" date="2012-08" db="EMBL/GenBank/DDBJ databases">
        <title>Finished genome of Desulfosporosinus meridiei DSM 13257.</title>
        <authorList>
            <person name="Huntemann M."/>
            <person name="Wei C.-L."/>
            <person name="Han J."/>
            <person name="Detter J.C."/>
            <person name="Han C."/>
            <person name="Davenport K."/>
            <person name="Daligault H."/>
            <person name="Erkkila T."/>
            <person name="Gu W."/>
            <person name="Munk A.C.C."/>
            <person name="Teshima H."/>
            <person name="Xu Y."/>
            <person name="Chain P."/>
            <person name="Tapia R."/>
            <person name="Chen A."/>
            <person name="Krypides N."/>
            <person name="Mavromatis K."/>
            <person name="Markowitz V."/>
            <person name="Szeto E."/>
            <person name="Ivanova N."/>
            <person name="Mikhailova N."/>
            <person name="Ovchinnikova G."/>
            <person name="Pagani I."/>
            <person name="Pati A."/>
            <person name="Goodwin L."/>
            <person name="Peters L."/>
            <person name="Pitluck S."/>
            <person name="Woyke T."/>
            <person name="Pester M."/>
            <person name="Spring S."/>
            <person name="Ollivier B."/>
            <person name="Rattei T."/>
            <person name="Klenk H.-P."/>
            <person name="Wagner M."/>
            <person name="Loy A."/>
        </authorList>
    </citation>
    <scope>NUCLEOTIDE SEQUENCE [LARGE SCALE GENOMIC DNA]</scope>
    <source>
        <strain evidence="3">ATCC BAA-275 / DSM 13257 / NCIMB 13706 / S10</strain>
    </source>
</reference>
<evidence type="ECO:0000313" key="2">
    <source>
        <dbReference type="EMBL" id="AFQ44961.1"/>
    </source>
</evidence>
<dbReference type="InterPro" id="IPR013096">
    <property type="entry name" value="Cupin_2"/>
</dbReference>
<evidence type="ECO:0000313" key="3">
    <source>
        <dbReference type="Proteomes" id="UP000005262"/>
    </source>
</evidence>
<dbReference type="KEGG" id="dmi:Desmer_3079"/>
<dbReference type="HOGENOM" id="CLU_172991_1_0_9"/>
<name>J7J1W8_DESMD</name>
<dbReference type="STRING" id="768704.Desmer_3079"/>
<dbReference type="Proteomes" id="UP000005262">
    <property type="component" value="Chromosome"/>
</dbReference>
<organism evidence="2 3">
    <name type="scientific">Desulfosporosinus meridiei (strain ATCC BAA-275 / DSM 13257 / KCTC 12902 / NCIMB 13706 / S10)</name>
    <dbReference type="NCBI Taxonomy" id="768704"/>
    <lineage>
        <taxon>Bacteria</taxon>
        <taxon>Bacillati</taxon>
        <taxon>Bacillota</taxon>
        <taxon>Clostridia</taxon>
        <taxon>Eubacteriales</taxon>
        <taxon>Desulfitobacteriaceae</taxon>
        <taxon>Desulfosporosinus</taxon>
    </lineage>
</organism>
<dbReference type="InterPro" id="IPR011051">
    <property type="entry name" value="RmlC_Cupin_sf"/>
</dbReference>
<dbReference type="eggNOG" id="COG1917">
    <property type="taxonomic scope" value="Bacteria"/>
</dbReference>
<sequence>MKIITNADTKAADRSDVIMKTLFGEEALKDAQVTMGTVVFPPGARVPAEGAGVHAEHEYSFIMRGSILTVSGGKECRVSEGQASLIPAGEEHWAVNDGAESCEIVWFLVKQS</sequence>
<accession>J7J1W8</accession>
<evidence type="ECO:0000259" key="1">
    <source>
        <dbReference type="Pfam" id="PF07883"/>
    </source>
</evidence>
<dbReference type="Pfam" id="PF07883">
    <property type="entry name" value="Cupin_2"/>
    <property type="match status" value="1"/>
</dbReference>
<gene>
    <name evidence="2" type="ordered locus">Desmer_3079</name>
</gene>
<feature type="domain" description="Cupin type-2" evidence="1">
    <location>
        <begin position="37"/>
        <end position="107"/>
    </location>
</feature>
<dbReference type="SUPFAM" id="SSF51182">
    <property type="entry name" value="RmlC-like cupins"/>
    <property type="match status" value="1"/>
</dbReference>
<dbReference type="Gene3D" id="2.60.120.10">
    <property type="entry name" value="Jelly Rolls"/>
    <property type="match status" value="1"/>
</dbReference>
<protein>
    <submittedName>
        <fullName evidence="2">Cupin domain-containing protein</fullName>
    </submittedName>
</protein>
<proteinExistence type="predicted"/>